<dbReference type="GO" id="GO:0051539">
    <property type="term" value="F:4 iron, 4 sulfur cluster binding"/>
    <property type="evidence" value="ECO:0007669"/>
    <property type="project" value="UniProtKB-KW"/>
</dbReference>
<dbReference type="Pfam" id="PF13237">
    <property type="entry name" value="Fer4_10"/>
    <property type="match status" value="1"/>
</dbReference>
<evidence type="ECO:0000256" key="4">
    <source>
        <dbReference type="ARBA" id="ARBA00023014"/>
    </source>
</evidence>
<comment type="caution">
    <text evidence="6">The sequence shown here is derived from an EMBL/GenBank/DDBJ whole genome shotgun (WGS) entry which is preliminary data.</text>
</comment>
<proteinExistence type="predicted"/>
<name>A0A9D1CTJ7_9FIRM</name>
<evidence type="ECO:0000256" key="3">
    <source>
        <dbReference type="ARBA" id="ARBA00023004"/>
    </source>
</evidence>
<evidence type="ECO:0000256" key="1">
    <source>
        <dbReference type="ARBA" id="ARBA00022485"/>
    </source>
</evidence>
<evidence type="ECO:0000313" key="6">
    <source>
        <dbReference type="EMBL" id="HIQ79159.1"/>
    </source>
</evidence>
<dbReference type="Proteomes" id="UP000824262">
    <property type="component" value="Unassembled WGS sequence"/>
</dbReference>
<dbReference type="InterPro" id="IPR050572">
    <property type="entry name" value="Fe-S_Ferredoxin"/>
</dbReference>
<dbReference type="InterPro" id="IPR029039">
    <property type="entry name" value="Flavoprotein-like_sf"/>
</dbReference>
<dbReference type="Gene3D" id="3.30.70.20">
    <property type="match status" value="1"/>
</dbReference>
<accession>A0A9D1CTJ7</accession>
<organism evidence="6 7">
    <name type="scientific">Candidatus Scatomorpha intestinavium</name>
    <dbReference type="NCBI Taxonomy" id="2840922"/>
    <lineage>
        <taxon>Bacteria</taxon>
        <taxon>Bacillati</taxon>
        <taxon>Bacillota</taxon>
        <taxon>Clostridia</taxon>
        <taxon>Eubacteriales</taxon>
        <taxon>Candidatus Scatomorpha</taxon>
    </lineage>
</organism>
<dbReference type="PANTHER" id="PTHR43687">
    <property type="entry name" value="ADENYLYLSULFATE REDUCTASE, BETA SUBUNIT"/>
    <property type="match status" value="1"/>
</dbReference>
<dbReference type="Gene3D" id="3.40.50.360">
    <property type="match status" value="1"/>
</dbReference>
<dbReference type="PANTHER" id="PTHR43687:SF1">
    <property type="entry name" value="FERREDOXIN III"/>
    <property type="match status" value="1"/>
</dbReference>
<dbReference type="PROSITE" id="PS00198">
    <property type="entry name" value="4FE4S_FER_1"/>
    <property type="match status" value="1"/>
</dbReference>
<keyword evidence="4" id="KW-0411">Iron-sulfur</keyword>
<evidence type="ECO:0000259" key="5">
    <source>
        <dbReference type="PROSITE" id="PS51379"/>
    </source>
</evidence>
<keyword evidence="3" id="KW-0408">Iron</keyword>
<evidence type="ECO:0000256" key="2">
    <source>
        <dbReference type="ARBA" id="ARBA00022723"/>
    </source>
</evidence>
<dbReference type="SUPFAM" id="SSF52218">
    <property type="entry name" value="Flavoproteins"/>
    <property type="match status" value="1"/>
</dbReference>
<dbReference type="InterPro" id="IPR017896">
    <property type="entry name" value="4Fe4S_Fe-S-bd"/>
</dbReference>
<feature type="domain" description="4Fe-4S ferredoxin-type" evidence="5">
    <location>
        <begin position="178"/>
        <end position="207"/>
    </location>
</feature>
<sequence>MEIKRAAAIYFSPTGGTRRIASRLVAGVYPGAEEMDVTVRAVPGGFSAEDFAVIAAPVFGGRVPAEALKRLGEISGGGAAAAVVAVYGNRAYEDALLELADAAAARGFRVTAAGAFIARHSIVPEIASGRPDAADFAAVDAFAAAIREKLSSAASADALGAVTPPGNRPYREYGGVPMHPSGSRAKCGKCGKCAAECPTGAISSAAPEKTNTKKCITCMRCVAVCPHYARTVNTALLAATRVRLKKACPVRRETETFL</sequence>
<keyword evidence="1" id="KW-0004">4Fe-4S</keyword>
<feature type="domain" description="4Fe-4S ferredoxin-type" evidence="5">
    <location>
        <begin position="211"/>
        <end position="235"/>
    </location>
</feature>
<protein>
    <submittedName>
        <fullName evidence="6">4Fe-4S binding protein</fullName>
    </submittedName>
</protein>
<reference evidence="6" key="1">
    <citation type="submission" date="2020-10" db="EMBL/GenBank/DDBJ databases">
        <authorList>
            <person name="Gilroy R."/>
        </authorList>
    </citation>
    <scope>NUCLEOTIDE SEQUENCE</scope>
    <source>
        <strain evidence="6">ChiBcolR7-354</strain>
    </source>
</reference>
<evidence type="ECO:0000313" key="7">
    <source>
        <dbReference type="Proteomes" id="UP000824262"/>
    </source>
</evidence>
<keyword evidence="2" id="KW-0479">Metal-binding</keyword>
<dbReference type="PROSITE" id="PS51379">
    <property type="entry name" value="4FE4S_FER_2"/>
    <property type="match status" value="2"/>
</dbReference>
<reference evidence="6" key="2">
    <citation type="journal article" date="2021" name="PeerJ">
        <title>Extensive microbial diversity within the chicken gut microbiome revealed by metagenomics and culture.</title>
        <authorList>
            <person name="Gilroy R."/>
            <person name="Ravi A."/>
            <person name="Getino M."/>
            <person name="Pursley I."/>
            <person name="Horton D.L."/>
            <person name="Alikhan N.F."/>
            <person name="Baker D."/>
            <person name="Gharbi K."/>
            <person name="Hall N."/>
            <person name="Watson M."/>
            <person name="Adriaenssens E.M."/>
            <person name="Foster-Nyarko E."/>
            <person name="Jarju S."/>
            <person name="Secka A."/>
            <person name="Antonio M."/>
            <person name="Oren A."/>
            <person name="Chaudhuri R.R."/>
            <person name="La Ragione R."/>
            <person name="Hildebrand F."/>
            <person name="Pallen M.J."/>
        </authorList>
    </citation>
    <scope>NUCLEOTIDE SEQUENCE</scope>
    <source>
        <strain evidence="6">ChiBcolR7-354</strain>
    </source>
</reference>
<dbReference type="InterPro" id="IPR017900">
    <property type="entry name" value="4Fe4S_Fe_S_CS"/>
</dbReference>
<dbReference type="EMBL" id="DVGA01000082">
    <property type="protein sequence ID" value="HIQ79159.1"/>
    <property type="molecule type" value="Genomic_DNA"/>
</dbReference>
<gene>
    <name evidence="6" type="ORF">IAB77_07865</name>
</gene>
<dbReference type="GO" id="GO:0046872">
    <property type="term" value="F:metal ion binding"/>
    <property type="evidence" value="ECO:0007669"/>
    <property type="project" value="UniProtKB-KW"/>
</dbReference>
<dbReference type="SUPFAM" id="SSF54862">
    <property type="entry name" value="4Fe-4S ferredoxins"/>
    <property type="match status" value="1"/>
</dbReference>
<dbReference type="AlphaFoldDB" id="A0A9D1CTJ7"/>